<gene>
    <name evidence="1" type="ORF">LITE_LOCUS11133</name>
</gene>
<dbReference type="AlphaFoldDB" id="A0AAV0IV46"/>
<comment type="caution">
    <text evidence="1">The sequence shown here is derived from an EMBL/GenBank/DDBJ whole genome shotgun (WGS) entry which is preliminary data.</text>
</comment>
<sequence>MYVPSSHCSIGMSTVRIYYCSSSAGRMFLHPKGSQFRST</sequence>
<keyword evidence="2" id="KW-1185">Reference proteome</keyword>
<dbReference type="EMBL" id="CAMGYJ010000004">
    <property type="protein sequence ID" value="CAI0401293.1"/>
    <property type="molecule type" value="Genomic_DNA"/>
</dbReference>
<accession>A0AAV0IV46</accession>
<evidence type="ECO:0000313" key="2">
    <source>
        <dbReference type="Proteomes" id="UP001154282"/>
    </source>
</evidence>
<organism evidence="1 2">
    <name type="scientific">Linum tenue</name>
    <dbReference type="NCBI Taxonomy" id="586396"/>
    <lineage>
        <taxon>Eukaryota</taxon>
        <taxon>Viridiplantae</taxon>
        <taxon>Streptophyta</taxon>
        <taxon>Embryophyta</taxon>
        <taxon>Tracheophyta</taxon>
        <taxon>Spermatophyta</taxon>
        <taxon>Magnoliopsida</taxon>
        <taxon>eudicotyledons</taxon>
        <taxon>Gunneridae</taxon>
        <taxon>Pentapetalae</taxon>
        <taxon>rosids</taxon>
        <taxon>fabids</taxon>
        <taxon>Malpighiales</taxon>
        <taxon>Linaceae</taxon>
        <taxon>Linum</taxon>
    </lineage>
</organism>
<dbReference type="Proteomes" id="UP001154282">
    <property type="component" value="Unassembled WGS sequence"/>
</dbReference>
<reference evidence="1" key="1">
    <citation type="submission" date="2022-08" db="EMBL/GenBank/DDBJ databases">
        <authorList>
            <person name="Gutierrez-Valencia J."/>
        </authorList>
    </citation>
    <scope>NUCLEOTIDE SEQUENCE</scope>
</reference>
<proteinExistence type="predicted"/>
<evidence type="ECO:0000313" key="1">
    <source>
        <dbReference type="EMBL" id="CAI0401293.1"/>
    </source>
</evidence>
<name>A0AAV0IV46_9ROSI</name>
<protein>
    <submittedName>
        <fullName evidence="1">Uncharacterized protein</fullName>
    </submittedName>
</protein>